<sequence>EDVKVKDIIIKCCILKNVSLEEHLESFNPDKKILVLRNPYHNYSSLEKKEWANRGGAINEKFELLEEIFKNREKFDLVILYEDFVLNPLKFLMQIEKLDFGVEKEFFEFKRTRKEIFGFNLKNSEWCKKRQWRFGNIHGDKIDTSLVFKQINLEDKEKIKKLCPSLCEFYETKNKS</sequence>
<dbReference type="Gene3D" id="3.40.50.300">
    <property type="entry name" value="P-loop containing nucleotide triphosphate hydrolases"/>
    <property type="match status" value="1"/>
</dbReference>
<accession>X1C5L9</accession>
<organism evidence="1">
    <name type="scientific">marine sediment metagenome</name>
    <dbReference type="NCBI Taxonomy" id="412755"/>
    <lineage>
        <taxon>unclassified sequences</taxon>
        <taxon>metagenomes</taxon>
        <taxon>ecological metagenomes</taxon>
    </lineage>
</organism>
<feature type="non-terminal residue" evidence="1">
    <location>
        <position position="1"/>
    </location>
</feature>
<name>X1C5L9_9ZZZZ</name>
<dbReference type="EMBL" id="BART01009688">
    <property type="protein sequence ID" value="GAG79681.1"/>
    <property type="molecule type" value="Genomic_DNA"/>
</dbReference>
<protein>
    <recommendedName>
        <fullName evidence="2">Sulfotransferase domain-containing protein</fullName>
    </recommendedName>
</protein>
<dbReference type="AlphaFoldDB" id="X1C5L9"/>
<evidence type="ECO:0008006" key="2">
    <source>
        <dbReference type="Google" id="ProtNLM"/>
    </source>
</evidence>
<gene>
    <name evidence="1" type="ORF">S01H4_21396</name>
</gene>
<evidence type="ECO:0000313" key="1">
    <source>
        <dbReference type="EMBL" id="GAG79681.1"/>
    </source>
</evidence>
<dbReference type="InterPro" id="IPR027417">
    <property type="entry name" value="P-loop_NTPase"/>
</dbReference>
<comment type="caution">
    <text evidence="1">The sequence shown here is derived from an EMBL/GenBank/DDBJ whole genome shotgun (WGS) entry which is preliminary data.</text>
</comment>
<proteinExistence type="predicted"/>
<reference evidence="1" key="1">
    <citation type="journal article" date="2014" name="Front. Microbiol.">
        <title>High frequency of phylogenetically diverse reductive dehalogenase-homologous genes in deep subseafloor sedimentary metagenomes.</title>
        <authorList>
            <person name="Kawai M."/>
            <person name="Futagami T."/>
            <person name="Toyoda A."/>
            <person name="Takaki Y."/>
            <person name="Nishi S."/>
            <person name="Hori S."/>
            <person name="Arai W."/>
            <person name="Tsubouchi T."/>
            <person name="Morono Y."/>
            <person name="Uchiyama I."/>
            <person name="Ito T."/>
            <person name="Fujiyama A."/>
            <person name="Inagaki F."/>
            <person name="Takami H."/>
        </authorList>
    </citation>
    <scope>NUCLEOTIDE SEQUENCE</scope>
    <source>
        <strain evidence="1">Expedition CK06-06</strain>
    </source>
</reference>